<sequence>MKLTALIVLLVKLLSGNAQHGPSPPAPFVNENPSGVGEALPPAPPPSDCSGVQCPNGTKCKMIEEPCNQLPCLEPLPECVRETPELPSPTVSIQQPHIMRSKSQSSVMTTTTTRSPSTFRKTTTHSTAAETASSSTKCAGVKCAEGKVCRIVDIQCKAQDCPRSQPMCINKAPPLLRCPKNESWSDCSTKCEPSCEIRIPKCDRQCGEPKCQCNPGFLRHHSGTCVSSGEC</sequence>
<evidence type="ECO:0000259" key="4">
    <source>
        <dbReference type="Pfam" id="PF01826"/>
    </source>
</evidence>
<evidence type="ECO:0000313" key="5">
    <source>
        <dbReference type="EMBL" id="KAK6757143.1"/>
    </source>
</evidence>
<evidence type="ECO:0000256" key="1">
    <source>
        <dbReference type="ARBA" id="ARBA00022900"/>
    </source>
</evidence>
<dbReference type="Proteomes" id="UP001303046">
    <property type="component" value="Unassembled WGS sequence"/>
</dbReference>
<dbReference type="SUPFAM" id="SSF57567">
    <property type="entry name" value="Serine protease inhibitors"/>
    <property type="match status" value="1"/>
</dbReference>
<feature type="region of interest" description="Disordered" evidence="2">
    <location>
        <begin position="98"/>
        <end position="128"/>
    </location>
</feature>
<dbReference type="EMBL" id="JAVFWL010000005">
    <property type="protein sequence ID" value="KAK6757143.1"/>
    <property type="molecule type" value="Genomic_DNA"/>
</dbReference>
<comment type="caution">
    <text evidence="5">The sequence shown here is derived from an EMBL/GenBank/DDBJ whole genome shotgun (WGS) entry which is preliminary data.</text>
</comment>
<feature type="chain" id="PRO_5046813222" description="TIL domain-containing protein" evidence="3">
    <location>
        <begin position="19"/>
        <end position="231"/>
    </location>
</feature>
<gene>
    <name evidence="5" type="primary">Necator_chrV.g19934</name>
    <name evidence="5" type="ORF">RB195_015142</name>
</gene>
<feature type="domain" description="TIL" evidence="4">
    <location>
        <begin position="178"/>
        <end position="231"/>
    </location>
</feature>
<dbReference type="CDD" id="cd19941">
    <property type="entry name" value="TIL"/>
    <property type="match status" value="1"/>
</dbReference>
<evidence type="ECO:0000256" key="2">
    <source>
        <dbReference type="SAM" id="MobiDB-lite"/>
    </source>
</evidence>
<accession>A0ABR1E3R0</accession>
<evidence type="ECO:0000313" key="6">
    <source>
        <dbReference type="Proteomes" id="UP001303046"/>
    </source>
</evidence>
<keyword evidence="3" id="KW-0732">Signal</keyword>
<reference evidence="5 6" key="1">
    <citation type="submission" date="2023-08" db="EMBL/GenBank/DDBJ databases">
        <title>A Necator americanus chromosomal reference genome.</title>
        <authorList>
            <person name="Ilik V."/>
            <person name="Petrzelkova K.J."/>
            <person name="Pardy F."/>
            <person name="Fuh T."/>
            <person name="Niatou-Singa F.S."/>
            <person name="Gouil Q."/>
            <person name="Baker L."/>
            <person name="Ritchie M.E."/>
            <person name="Jex A.R."/>
            <person name="Gazzola D."/>
            <person name="Li H."/>
            <person name="Toshio Fujiwara R."/>
            <person name="Zhan B."/>
            <person name="Aroian R.V."/>
            <person name="Pafco B."/>
            <person name="Schwarz E.M."/>
        </authorList>
    </citation>
    <scope>NUCLEOTIDE SEQUENCE [LARGE SCALE GENOMIC DNA]</scope>
    <source>
        <strain evidence="5 6">Aroian</strain>
        <tissue evidence="5">Whole animal</tissue>
    </source>
</reference>
<protein>
    <recommendedName>
        <fullName evidence="4">TIL domain-containing protein</fullName>
    </recommendedName>
</protein>
<keyword evidence="6" id="KW-1185">Reference proteome</keyword>
<keyword evidence="1" id="KW-0722">Serine protease inhibitor</keyword>
<dbReference type="Pfam" id="PF01826">
    <property type="entry name" value="TIL"/>
    <property type="match status" value="1"/>
</dbReference>
<dbReference type="InterPro" id="IPR036084">
    <property type="entry name" value="Ser_inhib-like_sf"/>
</dbReference>
<name>A0ABR1E3R0_NECAM</name>
<evidence type="ECO:0000256" key="3">
    <source>
        <dbReference type="SAM" id="SignalP"/>
    </source>
</evidence>
<organism evidence="5 6">
    <name type="scientific">Necator americanus</name>
    <name type="common">Human hookworm</name>
    <dbReference type="NCBI Taxonomy" id="51031"/>
    <lineage>
        <taxon>Eukaryota</taxon>
        <taxon>Metazoa</taxon>
        <taxon>Ecdysozoa</taxon>
        <taxon>Nematoda</taxon>
        <taxon>Chromadorea</taxon>
        <taxon>Rhabditida</taxon>
        <taxon>Rhabditina</taxon>
        <taxon>Rhabditomorpha</taxon>
        <taxon>Strongyloidea</taxon>
        <taxon>Ancylostomatidae</taxon>
        <taxon>Bunostominae</taxon>
        <taxon>Necator</taxon>
    </lineage>
</organism>
<proteinExistence type="predicted"/>
<keyword evidence="1" id="KW-0646">Protease inhibitor</keyword>
<feature type="region of interest" description="Disordered" evidence="2">
    <location>
        <begin position="18"/>
        <end position="47"/>
    </location>
</feature>
<feature type="compositionally biased region" description="Low complexity" evidence="2">
    <location>
        <begin position="101"/>
        <end position="128"/>
    </location>
</feature>
<feature type="signal peptide" evidence="3">
    <location>
        <begin position="1"/>
        <end position="18"/>
    </location>
</feature>
<dbReference type="Gene3D" id="2.10.25.10">
    <property type="entry name" value="Laminin"/>
    <property type="match status" value="1"/>
</dbReference>
<dbReference type="InterPro" id="IPR002919">
    <property type="entry name" value="TIL_dom"/>
</dbReference>